<dbReference type="InterPro" id="IPR012902">
    <property type="entry name" value="N_methyl_site"/>
</dbReference>
<keyword evidence="1" id="KW-0488">Methylation</keyword>
<gene>
    <name evidence="4" type="ORF">BWY73_00389</name>
</gene>
<dbReference type="InterPro" id="IPR000983">
    <property type="entry name" value="Bac_GSPG_pilin"/>
</dbReference>
<dbReference type="Proteomes" id="UP000485484">
    <property type="component" value="Unassembled WGS sequence"/>
</dbReference>
<comment type="caution">
    <text evidence="4">The sequence shown here is derived from an EMBL/GenBank/DDBJ whole genome shotgun (WGS) entry which is preliminary data.</text>
</comment>
<evidence type="ECO:0000313" key="4">
    <source>
        <dbReference type="EMBL" id="OPZ93304.1"/>
    </source>
</evidence>
<evidence type="ECO:0000256" key="2">
    <source>
        <dbReference type="SAM" id="Phobius"/>
    </source>
</evidence>
<evidence type="ECO:0000259" key="3">
    <source>
        <dbReference type="Pfam" id="PF08334"/>
    </source>
</evidence>
<keyword evidence="2" id="KW-0812">Transmembrane</keyword>
<proteinExistence type="predicted"/>
<dbReference type="Pfam" id="PF08334">
    <property type="entry name" value="T2SSG"/>
    <property type="match status" value="1"/>
</dbReference>
<protein>
    <submittedName>
        <fullName evidence="4">Bacterial type II secretion system protein G</fullName>
    </submittedName>
</protein>
<dbReference type="AlphaFoldDB" id="A0A1V5MJ78"/>
<accession>A0A1V5MJ78</accession>
<dbReference type="GO" id="GO:0015627">
    <property type="term" value="C:type II protein secretion system complex"/>
    <property type="evidence" value="ECO:0007669"/>
    <property type="project" value="InterPro"/>
</dbReference>
<feature type="domain" description="Type II secretion system protein GspG C-terminal" evidence="3">
    <location>
        <begin position="38"/>
        <end position="114"/>
    </location>
</feature>
<keyword evidence="2" id="KW-1133">Transmembrane helix</keyword>
<organism evidence="4">
    <name type="scientific">candidate division TA06 bacterium ADurb.Bin417</name>
    <dbReference type="NCBI Taxonomy" id="1852828"/>
    <lineage>
        <taxon>Bacteria</taxon>
        <taxon>Bacteria division TA06</taxon>
    </lineage>
</organism>
<dbReference type="EMBL" id="MWAK01000031">
    <property type="protein sequence ID" value="OPZ93304.1"/>
    <property type="molecule type" value="Genomic_DNA"/>
</dbReference>
<sequence>MKQQHPANDRGFTLLEILVVCIIILFLVMSVVAMIARVEEKARAVKAKAEIIQLAMSIEKMKSDTGYFTLNLADLMRPVAPPGISKGWSGPYLESVVEKDPWKEGYRIRLSANRSFSADYALGGGSSLFSWDTSFLTSTYLRIDNPDRRAITGGSLVLNGVLLTGSINSASLPMLLPVSLAASNNQLSVTLAGDADAWIRVTIPAVVPARETYLITSYGLDRQPGGKNLDGDITWHSDYQKFE</sequence>
<dbReference type="Pfam" id="PF07963">
    <property type="entry name" value="N_methyl"/>
    <property type="match status" value="1"/>
</dbReference>
<dbReference type="GO" id="GO:0015628">
    <property type="term" value="P:protein secretion by the type II secretion system"/>
    <property type="evidence" value="ECO:0007669"/>
    <property type="project" value="InterPro"/>
</dbReference>
<dbReference type="PRINTS" id="PR00813">
    <property type="entry name" value="BCTERIALGSPG"/>
</dbReference>
<dbReference type="InterPro" id="IPR013545">
    <property type="entry name" value="T2SS_protein-GspG_C"/>
</dbReference>
<dbReference type="SUPFAM" id="SSF54523">
    <property type="entry name" value="Pili subunits"/>
    <property type="match status" value="1"/>
</dbReference>
<name>A0A1V5MJ78_UNCT6</name>
<feature type="transmembrane region" description="Helical" evidence="2">
    <location>
        <begin position="12"/>
        <end position="36"/>
    </location>
</feature>
<dbReference type="Gene3D" id="3.30.700.10">
    <property type="entry name" value="Glycoprotein, Type 4 Pilin"/>
    <property type="match status" value="1"/>
</dbReference>
<dbReference type="InterPro" id="IPR045584">
    <property type="entry name" value="Pilin-like"/>
</dbReference>
<evidence type="ECO:0000256" key="1">
    <source>
        <dbReference type="ARBA" id="ARBA00022481"/>
    </source>
</evidence>
<keyword evidence="2" id="KW-0472">Membrane</keyword>
<reference evidence="4" key="1">
    <citation type="submission" date="2017-02" db="EMBL/GenBank/DDBJ databases">
        <title>Delving into the versatile metabolic prowess of the omnipresent phylum Bacteroidetes.</title>
        <authorList>
            <person name="Nobu M.K."/>
            <person name="Mei R."/>
            <person name="Narihiro T."/>
            <person name="Kuroda K."/>
            <person name="Liu W.-T."/>
        </authorList>
    </citation>
    <scope>NUCLEOTIDE SEQUENCE</scope>
    <source>
        <strain evidence="4">ADurb.Bin417</strain>
    </source>
</reference>